<dbReference type="EMBL" id="VDEP01000040">
    <property type="protein sequence ID" value="KAA1135181.1"/>
    <property type="molecule type" value="Genomic_DNA"/>
</dbReference>
<comment type="caution">
    <text evidence="2">The sequence shown here is derived from an EMBL/GenBank/DDBJ whole genome shotgun (WGS) entry which is preliminary data.</text>
</comment>
<dbReference type="Proteomes" id="UP000324748">
    <property type="component" value="Unassembled WGS sequence"/>
</dbReference>
<keyword evidence="4" id="KW-1185">Reference proteome</keyword>
<keyword evidence="1" id="KW-0732">Signal</keyword>
<evidence type="ECO:0000256" key="1">
    <source>
        <dbReference type="SAM" id="SignalP"/>
    </source>
</evidence>
<proteinExistence type="predicted"/>
<dbReference type="EMBL" id="VSWC01000170">
    <property type="protein sequence ID" value="KAA1072064.1"/>
    <property type="molecule type" value="Genomic_DNA"/>
</dbReference>
<sequence>MHACQIVTVLGLCLSQIRAIAVPPVDEAIKSFVTLVTQPDAALENSPGFSRIADSLHQQHDLNHAKFHNDLIDTVSPILQANDKHTPYILDSFFGYRKTLATKELDNHPKVKARRLQIYQDALYSELHRLANQNTEKFNADTLQDTHNRLLNLLNANAGGHHSAQTSPQQILEEIQGDLAKSVTSTPPMEFHKLTRKQINQQLEETHIAGVPDALPINGELAKKMLSSELRNVARMQQNHPPSPAVTAA</sequence>
<dbReference type="OrthoDB" id="2498291at2759"/>
<protein>
    <submittedName>
        <fullName evidence="2">Uncharacterized protein</fullName>
    </submittedName>
</protein>
<feature type="chain" id="PRO_5033845128" evidence="1">
    <location>
        <begin position="20"/>
        <end position="249"/>
    </location>
</feature>
<organism evidence="2 4">
    <name type="scientific">Puccinia graminis f. sp. tritici</name>
    <dbReference type="NCBI Taxonomy" id="56615"/>
    <lineage>
        <taxon>Eukaryota</taxon>
        <taxon>Fungi</taxon>
        <taxon>Dikarya</taxon>
        <taxon>Basidiomycota</taxon>
        <taxon>Pucciniomycotina</taxon>
        <taxon>Pucciniomycetes</taxon>
        <taxon>Pucciniales</taxon>
        <taxon>Pucciniaceae</taxon>
        <taxon>Puccinia</taxon>
    </lineage>
</organism>
<evidence type="ECO:0000313" key="2">
    <source>
        <dbReference type="EMBL" id="KAA1072064.1"/>
    </source>
</evidence>
<gene>
    <name evidence="2" type="ORF">PGT21_027096</name>
    <name evidence="3" type="ORF">PGTUg99_009117</name>
</gene>
<accession>A0A5B0M8C5</accession>
<evidence type="ECO:0000313" key="5">
    <source>
        <dbReference type="Proteomes" id="UP000325313"/>
    </source>
</evidence>
<dbReference type="AlphaFoldDB" id="A0A5B0M8C5"/>
<feature type="signal peptide" evidence="1">
    <location>
        <begin position="1"/>
        <end position="19"/>
    </location>
</feature>
<evidence type="ECO:0000313" key="3">
    <source>
        <dbReference type="EMBL" id="KAA1135181.1"/>
    </source>
</evidence>
<dbReference type="Proteomes" id="UP000325313">
    <property type="component" value="Unassembled WGS sequence"/>
</dbReference>
<evidence type="ECO:0000313" key="4">
    <source>
        <dbReference type="Proteomes" id="UP000324748"/>
    </source>
</evidence>
<name>A0A5B0M8C5_PUCGR</name>
<reference evidence="4 5" key="1">
    <citation type="submission" date="2019-05" db="EMBL/GenBank/DDBJ databases">
        <title>Emergence of the Ug99 lineage of the wheat stem rust pathogen through somatic hybridization.</title>
        <authorList>
            <person name="Li F."/>
            <person name="Upadhyaya N.M."/>
            <person name="Sperschneider J."/>
            <person name="Matny O."/>
            <person name="Nguyen-Phuc H."/>
            <person name="Mago R."/>
            <person name="Raley C."/>
            <person name="Miller M.E."/>
            <person name="Silverstein K.A.T."/>
            <person name="Henningsen E."/>
            <person name="Hirsch C.D."/>
            <person name="Visser B."/>
            <person name="Pretorius Z.A."/>
            <person name="Steffenson B.J."/>
            <person name="Schwessinger B."/>
            <person name="Dodds P.N."/>
            <person name="Figueroa M."/>
        </authorList>
    </citation>
    <scope>NUCLEOTIDE SEQUENCE [LARGE SCALE GENOMIC DNA]</scope>
    <source>
        <strain evidence="2">21-0</strain>
        <strain evidence="3 5">Ug99</strain>
    </source>
</reference>